<dbReference type="EMBL" id="CM003158">
    <property type="protein sequence ID" value="KIS66304.1"/>
    <property type="molecule type" value="Genomic_DNA"/>
</dbReference>
<proteinExistence type="predicted"/>
<gene>
    <name evidence="2" type="ORF">UMAG_10555</name>
</gene>
<dbReference type="GeneID" id="23566571"/>
<dbReference type="KEGG" id="uma:UMAG_10555"/>
<dbReference type="InParanoid" id="A0A0D1DPC5"/>
<protein>
    <submittedName>
        <fullName evidence="2">Uncharacterized protein</fullName>
    </submittedName>
</protein>
<dbReference type="eggNOG" id="ENOG502RE8V">
    <property type="taxonomic scope" value="Eukaryota"/>
</dbReference>
<dbReference type="AlphaFoldDB" id="A0A0D1DPC5"/>
<evidence type="ECO:0000313" key="2">
    <source>
        <dbReference type="EMBL" id="KIS66304.1"/>
    </source>
</evidence>
<feature type="signal peptide" evidence="1">
    <location>
        <begin position="1"/>
        <end position="23"/>
    </location>
</feature>
<sequence length="200" mass="22077">MFLRSTICALVSAGVLFCQLALATRSAPELASEPNSVDIPQVQNDFYDDFQLRKHIDTLSGKLSQLRVTGSVSGHSLPPAFRPFAARNLHEILQSQSHLKHLLHLGTSDPHQEYAFLFPYDRTQEVLAVRQDPHIAHFGLITVARGNPATIKLKGFVRMEGVENRNLLAHAIQGADGWPGSGLPFSHDLDSLLQGRIHGF</sequence>
<dbReference type="Proteomes" id="UP000000561">
    <property type="component" value="Chromosome 19"/>
</dbReference>
<accession>A0A0D1DPC5</accession>
<evidence type="ECO:0000313" key="3">
    <source>
        <dbReference type="Proteomes" id="UP000000561"/>
    </source>
</evidence>
<name>A0A0D1DPC5_MYCMD</name>
<dbReference type="RefSeq" id="XP_011392154.1">
    <property type="nucleotide sequence ID" value="XM_011393852.1"/>
</dbReference>
<evidence type="ECO:0000256" key="1">
    <source>
        <dbReference type="SAM" id="SignalP"/>
    </source>
</evidence>
<keyword evidence="3" id="KW-1185">Reference proteome</keyword>
<organism evidence="2 3">
    <name type="scientific">Mycosarcoma maydis</name>
    <name type="common">Corn smut fungus</name>
    <name type="synonym">Ustilago maydis</name>
    <dbReference type="NCBI Taxonomy" id="5270"/>
    <lineage>
        <taxon>Eukaryota</taxon>
        <taxon>Fungi</taxon>
        <taxon>Dikarya</taxon>
        <taxon>Basidiomycota</taxon>
        <taxon>Ustilaginomycotina</taxon>
        <taxon>Ustilaginomycetes</taxon>
        <taxon>Ustilaginales</taxon>
        <taxon>Ustilaginaceae</taxon>
        <taxon>Mycosarcoma</taxon>
    </lineage>
</organism>
<dbReference type="OrthoDB" id="10355270at2759"/>
<keyword evidence="1" id="KW-0732">Signal</keyword>
<reference evidence="2 3" key="1">
    <citation type="journal article" date="2006" name="Nature">
        <title>Insights from the genome of the biotrophic fungal plant pathogen Ustilago maydis.</title>
        <authorList>
            <person name="Kamper J."/>
            <person name="Kahmann R."/>
            <person name="Bolker M."/>
            <person name="Ma L.J."/>
            <person name="Brefort T."/>
            <person name="Saville B.J."/>
            <person name="Banuett F."/>
            <person name="Kronstad J.W."/>
            <person name="Gold S.E."/>
            <person name="Muller O."/>
            <person name="Perlin M.H."/>
            <person name="Wosten H.A."/>
            <person name="de Vries R."/>
            <person name="Ruiz-Herrera J."/>
            <person name="Reynaga-Pena C.G."/>
            <person name="Snetselaar K."/>
            <person name="McCann M."/>
            <person name="Perez-Martin J."/>
            <person name="Feldbrugge M."/>
            <person name="Basse C.W."/>
            <person name="Steinberg G."/>
            <person name="Ibeas J.I."/>
            <person name="Holloman W."/>
            <person name="Guzman P."/>
            <person name="Farman M."/>
            <person name="Stajich J.E."/>
            <person name="Sentandreu R."/>
            <person name="Gonzalez-Prieto J.M."/>
            <person name="Kennell J.C."/>
            <person name="Molina L."/>
            <person name="Schirawski J."/>
            <person name="Mendoza-Mendoza A."/>
            <person name="Greilinger D."/>
            <person name="Munch K."/>
            <person name="Rossel N."/>
            <person name="Scherer M."/>
            <person name="Vranes M."/>
            <person name="Ladendorf O."/>
            <person name="Vincon V."/>
            <person name="Fuchs U."/>
            <person name="Sandrock B."/>
            <person name="Meng S."/>
            <person name="Ho E.C."/>
            <person name="Cahill M.J."/>
            <person name="Boyce K.J."/>
            <person name="Klose J."/>
            <person name="Klosterman S.J."/>
            <person name="Deelstra H.J."/>
            <person name="Ortiz-Castellanos L."/>
            <person name="Li W."/>
            <person name="Sanchez-Alonso P."/>
            <person name="Schreier P.H."/>
            <person name="Hauser-Hahn I."/>
            <person name="Vaupel M."/>
            <person name="Koopmann E."/>
            <person name="Friedrich G."/>
            <person name="Voss H."/>
            <person name="Schluter T."/>
            <person name="Margolis J."/>
            <person name="Platt D."/>
            <person name="Swimmer C."/>
            <person name="Gnirke A."/>
            <person name="Chen F."/>
            <person name="Vysotskaia V."/>
            <person name="Mannhaupt G."/>
            <person name="Guldener U."/>
            <person name="Munsterkotter M."/>
            <person name="Haase D."/>
            <person name="Oesterheld M."/>
            <person name="Mewes H.W."/>
            <person name="Mauceli E.W."/>
            <person name="DeCaprio D."/>
            <person name="Wade C.M."/>
            <person name="Butler J."/>
            <person name="Young S."/>
            <person name="Jaffe D.B."/>
            <person name="Calvo S."/>
            <person name="Nusbaum C."/>
            <person name="Galagan J."/>
            <person name="Birren B.W."/>
        </authorList>
    </citation>
    <scope>NUCLEOTIDE SEQUENCE [LARGE SCALE GENOMIC DNA]</scope>
    <source>
        <strain evidence="3">DSM 14603 / FGSC 9021 / UM521</strain>
    </source>
</reference>
<dbReference type="VEuPathDB" id="FungiDB:UMAG_10555"/>
<feature type="chain" id="PRO_5002229239" evidence="1">
    <location>
        <begin position="24"/>
        <end position="200"/>
    </location>
</feature>